<dbReference type="AlphaFoldDB" id="G3HNY6"/>
<reference evidence="2" key="1">
    <citation type="journal article" date="2011" name="Nat. Biotechnol.">
        <title>The genomic sequence of the Chinese hamster ovary (CHO)-K1 cell line.</title>
        <authorList>
            <person name="Xu X."/>
            <person name="Nagarajan H."/>
            <person name="Lewis N.E."/>
            <person name="Pan S."/>
            <person name="Cai Z."/>
            <person name="Liu X."/>
            <person name="Chen W."/>
            <person name="Xie M."/>
            <person name="Wang W."/>
            <person name="Hammond S."/>
            <person name="Andersen M.R."/>
            <person name="Neff N."/>
            <person name="Passarelli B."/>
            <person name="Koh W."/>
            <person name="Fan H.C."/>
            <person name="Wang J."/>
            <person name="Gui Y."/>
            <person name="Lee K.H."/>
            <person name="Betenbaugh M.J."/>
            <person name="Quake S.R."/>
            <person name="Famili I."/>
            <person name="Palsson B.O."/>
            <person name="Wang J."/>
        </authorList>
    </citation>
    <scope>NUCLEOTIDE SEQUENCE [LARGE SCALE GENOMIC DNA]</scope>
    <source>
        <strain evidence="2">CHO K1 cell line</strain>
    </source>
</reference>
<name>G3HNY6_CRIGR</name>
<dbReference type="EMBL" id="JH000560">
    <property type="protein sequence ID" value="EGW03794.1"/>
    <property type="molecule type" value="Genomic_DNA"/>
</dbReference>
<protein>
    <submittedName>
        <fullName evidence="1">Uncharacterized protein</fullName>
    </submittedName>
</protein>
<sequence length="52" mass="5761">MERQGPRPNFSVTENADTQVQMNYRTPGILQIPVAILNLSAMRLVTLLSSST</sequence>
<accession>G3HNY6</accession>
<evidence type="ECO:0000313" key="2">
    <source>
        <dbReference type="Proteomes" id="UP000001075"/>
    </source>
</evidence>
<gene>
    <name evidence="1" type="ORF">I79_012487</name>
</gene>
<proteinExistence type="predicted"/>
<dbReference type="InParanoid" id="G3HNY6"/>
<organism evidence="1 2">
    <name type="scientific">Cricetulus griseus</name>
    <name type="common">Chinese hamster</name>
    <name type="synonym">Cricetulus barabensis griseus</name>
    <dbReference type="NCBI Taxonomy" id="10029"/>
    <lineage>
        <taxon>Eukaryota</taxon>
        <taxon>Metazoa</taxon>
        <taxon>Chordata</taxon>
        <taxon>Craniata</taxon>
        <taxon>Vertebrata</taxon>
        <taxon>Euteleostomi</taxon>
        <taxon>Mammalia</taxon>
        <taxon>Eutheria</taxon>
        <taxon>Euarchontoglires</taxon>
        <taxon>Glires</taxon>
        <taxon>Rodentia</taxon>
        <taxon>Myomorpha</taxon>
        <taxon>Muroidea</taxon>
        <taxon>Cricetidae</taxon>
        <taxon>Cricetinae</taxon>
        <taxon>Cricetulus</taxon>
    </lineage>
</organism>
<dbReference type="Proteomes" id="UP000001075">
    <property type="component" value="Unassembled WGS sequence"/>
</dbReference>
<evidence type="ECO:0000313" key="1">
    <source>
        <dbReference type="EMBL" id="EGW03794.1"/>
    </source>
</evidence>